<keyword evidence="10 18" id="KW-0028">Amino-acid biosynthesis</keyword>
<dbReference type="EC" id="4.2.3.4" evidence="7 18"/>
<dbReference type="CDD" id="cd08195">
    <property type="entry name" value="DHQS"/>
    <property type="match status" value="1"/>
</dbReference>
<keyword evidence="14 18" id="KW-0520">NAD</keyword>
<dbReference type="KEGG" id="panc:E2636_09415"/>
<comment type="pathway">
    <text evidence="5 18">Metabolic intermediate biosynthesis; chorismate biosynthesis; chorismate from D-erythrose 4-phosphate and phosphoenolpyruvate: step 2/7.</text>
</comment>
<evidence type="ECO:0000313" key="22">
    <source>
        <dbReference type="Proteomes" id="UP000294292"/>
    </source>
</evidence>
<name>A0A4P6ZYC7_9BACL</name>
<keyword evidence="15 18" id="KW-0057">Aromatic amino acid biosynthesis</keyword>
<accession>A0A4P6ZYC7</accession>
<dbReference type="InterPro" id="IPR030960">
    <property type="entry name" value="DHQS/DOIS_N"/>
</dbReference>
<evidence type="ECO:0000256" key="5">
    <source>
        <dbReference type="ARBA" id="ARBA00004661"/>
    </source>
</evidence>
<keyword evidence="16 18" id="KW-0456">Lyase</keyword>
<dbReference type="InterPro" id="IPR030963">
    <property type="entry name" value="DHQ_synth_fam"/>
</dbReference>
<evidence type="ECO:0000256" key="8">
    <source>
        <dbReference type="ARBA" id="ARBA00017684"/>
    </source>
</evidence>
<dbReference type="GO" id="GO:0046872">
    <property type="term" value="F:metal ion binding"/>
    <property type="evidence" value="ECO:0007669"/>
    <property type="project" value="UniProtKB-KW"/>
</dbReference>
<dbReference type="FunFam" id="3.40.50.1970:FF:000007">
    <property type="entry name" value="Pentafunctional AROM polypeptide"/>
    <property type="match status" value="1"/>
</dbReference>
<evidence type="ECO:0000256" key="7">
    <source>
        <dbReference type="ARBA" id="ARBA00013031"/>
    </source>
</evidence>
<comment type="caution">
    <text evidence="18">Lacks conserved residue(s) required for the propagation of feature annotation.</text>
</comment>
<dbReference type="GO" id="GO:0003856">
    <property type="term" value="F:3-dehydroquinate synthase activity"/>
    <property type="evidence" value="ECO:0007669"/>
    <property type="project" value="UniProtKB-UniRule"/>
</dbReference>
<dbReference type="GO" id="GO:0000166">
    <property type="term" value="F:nucleotide binding"/>
    <property type="evidence" value="ECO:0007669"/>
    <property type="project" value="UniProtKB-KW"/>
</dbReference>
<evidence type="ECO:0000256" key="17">
    <source>
        <dbReference type="ARBA" id="ARBA00023285"/>
    </source>
</evidence>
<dbReference type="NCBIfam" id="TIGR01357">
    <property type="entry name" value="aroB"/>
    <property type="match status" value="1"/>
</dbReference>
<evidence type="ECO:0000256" key="15">
    <source>
        <dbReference type="ARBA" id="ARBA00023141"/>
    </source>
</evidence>
<comment type="catalytic activity">
    <reaction evidence="1 18">
        <text>7-phospho-2-dehydro-3-deoxy-D-arabino-heptonate = 3-dehydroquinate + phosphate</text>
        <dbReference type="Rhea" id="RHEA:21968"/>
        <dbReference type="ChEBI" id="CHEBI:32364"/>
        <dbReference type="ChEBI" id="CHEBI:43474"/>
        <dbReference type="ChEBI" id="CHEBI:58394"/>
        <dbReference type="EC" id="4.2.3.4"/>
    </reaction>
</comment>
<dbReference type="GO" id="GO:0005737">
    <property type="term" value="C:cytoplasm"/>
    <property type="evidence" value="ECO:0007669"/>
    <property type="project" value="UniProtKB-SubCell"/>
</dbReference>
<sequence length="368" mass="40913">MQTISIDTKNKHYNVYVGSHIYESVLTLYEKQLQKADHVVIFVDEVVAKLHLENLLRPLELISKKAVHVFKLPAGESSKAVETFMACHSFLLEVGCTRKTIAFALGGGASGDVVGFVASTFMRGIPFFQCPTTILAHDSAVGGKTAINHPQGKNMIGSFYQPDAVLFDVSTLSTLPPKEILSGMAEVIKHALISDHRWVEELFSFQTFYEISNDQYLSYLVKGIQVKAAIVEADEFEQSVRKYLNLGHTYGHAIEASTGYGKITHGESVAIGLVISLLLSEKVQSLQKGTARKLFDALCAFGYSFDPVLEHKIDTLIGYMKRDKKSSFGDLHFVLLEQIGQPCMEIVSVKEVLLAHEQLRKWSMEVHK</sequence>
<organism evidence="21 22">
    <name type="scientific">Paenisporosarcina antarctica</name>
    <dbReference type="NCBI Taxonomy" id="417367"/>
    <lineage>
        <taxon>Bacteria</taxon>
        <taxon>Bacillati</taxon>
        <taxon>Bacillota</taxon>
        <taxon>Bacilli</taxon>
        <taxon>Bacillales</taxon>
        <taxon>Caryophanaceae</taxon>
        <taxon>Paenisporosarcina</taxon>
    </lineage>
</organism>
<feature type="domain" description="3-dehydroquinate synthase C-terminal" evidence="20">
    <location>
        <begin position="183"/>
        <end position="326"/>
    </location>
</feature>
<dbReference type="InterPro" id="IPR016037">
    <property type="entry name" value="DHQ_synth_AroB"/>
</dbReference>
<dbReference type="RefSeq" id="WP_134209972.1">
    <property type="nucleotide sequence ID" value="NZ_CP038015.1"/>
</dbReference>
<evidence type="ECO:0000259" key="19">
    <source>
        <dbReference type="Pfam" id="PF01761"/>
    </source>
</evidence>
<protein>
    <recommendedName>
        <fullName evidence="8 18">3-dehydroquinate synthase</fullName>
        <shortName evidence="18">DHQS</shortName>
        <ecNumber evidence="7 18">4.2.3.4</ecNumber>
    </recommendedName>
</protein>
<dbReference type="UniPathway" id="UPA00053">
    <property type="reaction ID" value="UER00085"/>
</dbReference>
<comment type="subcellular location">
    <subcellularLocation>
        <location evidence="4 18">Cytoplasm</location>
    </subcellularLocation>
</comment>
<evidence type="ECO:0000256" key="12">
    <source>
        <dbReference type="ARBA" id="ARBA00022741"/>
    </source>
</evidence>
<evidence type="ECO:0000256" key="16">
    <source>
        <dbReference type="ARBA" id="ARBA00023239"/>
    </source>
</evidence>
<evidence type="ECO:0000256" key="13">
    <source>
        <dbReference type="ARBA" id="ARBA00022833"/>
    </source>
</evidence>
<dbReference type="GO" id="GO:0009423">
    <property type="term" value="P:chorismate biosynthetic process"/>
    <property type="evidence" value="ECO:0007669"/>
    <property type="project" value="UniProtKB-UniRule"/>
</dbReference>
<dbReference type="PANTHER" id="PTHR43622">
    <property type="entry name" value="3-DEHYDROQUINATE SYNTHASE"/>
    <property type="match status" value="1"/>
</dbReference>
<dbReference type="PANTHER" id="PTHR43622:SF7">
    <property type="entry name" value="3-DEHYDROQUINATE SYNTHASE, CHLOROPLASTIC"/>
    <property type="match status" value="1"/>
</dbReference>
<evidence type="ECO:0000256" key="2">
    <source>
        <dbReference type="ARBA" id="ARBA00001911"/>
    </source>
</evidence>
<evidence type="ECO:0000256" key="9">
    <source>
        <dbReference type="ARBA" id="ARBA00022490"/>
    </source>
</evidence>
<dbReference type="InterPro" id="IPR050071">
    <property type="entry name" value="Dehydroquinate_synthase"/>
</dbReference>
<comment type="cofactor">
    <cofactor evidence="18">
        <name>Co(2+)</name>
        <dbReference type="ChEBI" id="CHEBI:48828"/>
    </cofactor>
    <cofactor evidence="18">
        <name>Zn(2+)</name>
        <dbReference type="ChEBI" id="CHEBI:29105"/>
    </cofactor>
    <text evidence="18">Binds 1 divalent metal cation per subunit. Can use either Co(2+) or Zn(2+).</text>
</comment>
<keyword evidence="11 18" id="KW-0479">Metal-binding</keyword>
<dbReference type="HAMAP" id="MF_00110">
    <property type="entry name" value="DHQ_synthase"/>
    <property type="match status" value="1"/>
</dbReference>
<keyword evidence="9 18" id="KW-0963">Cytoplasm</keyword>
<dbReference type="Proteomes" id="UP000294292">
    <property type="component" value="Chromosome"/>
</dbReference>
<keyword evidence="17 18" id="KW-0170">Cobalt</keyword>
<dbReference type="OrthoDB" id="9806583at2"/>
<feature type="binding site" evidence="18">
    <location>
        <position position="248"/>
    </location>
    <ligand>
        <name>Zn(2+)</name>
        <dbReference type="ChEBI" id="CHEBI:29105"/>
    </ligand>
</feature>
<keyword evidence="22" id="KW-1185">Reference proteome</keyword>
<feature type="binding site" evidence="18">
    <location>
        <position position="186"/>
    </location>
    <ligand>
        <name>Zn(2+)</name>
        <dbReference type="ChEBI" id="CHEBI:29105"/>
    </ligand>
</feature>
<evidence type="ECO:0000313" key="21">
    <source>
        <dbReference type="EMBL" id="QBP41334.1"/>
    </source>
</evidence>
<comment type="function">
    <text evidence="18">Catalyzes the conversion of 3-deoxy-D-arabino-heptulosonate 7-phosphate (DAHP) to dehydroquinate (DHQ).</text>
</comment>
<evidence type="ECO:0000256" key="4">
    <source>
        <dbReference type="ARBA" id="ARBA00004496"/>
    </source>
</evidence>
<feature type="binding site" evidence="18">
    <location>
        <begin position="108"/>
        <end position="112"/>
    </location>
    <ligand>
        <name>NAD(+)</name>
        <dbReference type="ChEBI" id="CHEBI:57540"/>
    </ligand>
</feature>
<dbReference type="EMBL" id="CP038015">
    <property type="protein sequence ID" value="QBP41334.1"/>
    <property type="molecule type" value="Genomic_DNA"/>
</dbReference>
<feature type="binding site" evidence="18">
    <location>
        <position position="144"/>
    </location>
    <ligand>
        <name>NAD(+)</name>
        <dbReference type="ChEBI" id="CHEBI:57540"/>
    </ligand>
</feature>
<feature type="binding site" evidence="18">
    <location>
        <position position="153"/>
    </location>
    <ligand>
        <name>NAD(+)</name>
        <dbReference type="ChEBI" id="CHEBI:57540"/>
    </ligand>
</feature>
<dbReference type="InterPro" id="IPR056179">
    <property type="entry name" value="DHQS_C"/>
</dbReference>
<comment type="cofactor">
    <cofactor evidence="2 18">
        <name>NAD(+)</name>
        <dbReference type="ChEBI" id="CHEBI:57540"/>
    </cofactor>
</comment>
<evidence type="ECO:0000256" key="10">
    <source>
        <dbReference type="ARBA" id="ARBA00022605"/>
    </source>
</evidence>
<proteinExistence type="inferred from homology"/>
<reference evidence="21 22" key="1">
    <citation type="submission" date="2019-03" db="EMBL/GenBank/DDBJ databases">
        <title>Complete genome sequence of Paenisporosarcina antarctica CGMCC 1.6503T.</title>
        <authorList>
            <person name="Rong J.-C."/>
            <person name="Chi N.-Y."/>
            <person name="Zhang Q.-F."/>
        </authorList>
    </citation>
    <scope>NUCLEOTIDE SEQUENCE [LARGE SCALE GENOMIC DNA]</scope>
    <source>
        <strain evidence="21 22">CGMCC 1.6503</strain>
    </source>
</reference>
<dbReference type="AlphaFoldDB" id="A0A4P6ZYC7"/>
<feature type="binding site" evidence="18">
    <location>
        <begin position="171"/>
        <end position="174"/>
    </location>
    <ligand>
        <name>NAD(+)</name>
        <dbReference type="ChEBI" id="CHEBI:57540"/>
    </ligand>
</feature>
<keyword evidence="12 18" id="KW-0547">Nucleotide-binding</keyword>
<dbReference type="Gene3D" id="1.20.1090.10">
    <property type="entry name" value="Dehydroquinate synthase-like - alpha domain"/>
    <property type="match status" value="1"/>
</dbReference>
<dbReference type="GO" id="GO:0009073">
    <property type="term" value="P:aromatic amino acid family biosynthetic process"/>
    <property type="evidence" value="ECO:0007669"/>
    <property type="project" value="UniProtKB-KW"/>
</dbReference>
<evidence type="ECO:0000256" key="1">
    <source>
        <dbReference type="ARBA" id="ARBA00001393"/>
    </source>
</evidence>
<feature type="binding site" evidence="18">
    <location>
        <begin position="132"/>
        <end position="133"/>
    </location>
    <ligand>
        <name>NAD(+)</name>
        <dbReference type="ChEBI" id="CHEBI:57540"/>
    </ligand>
</feature>
<dbReference type="Pfam" id="PF24621">
    <property type="entry name" value="DHQS_C"/>
    <property type="match status" value="1"/>
</dbReference>
<evidence type="ECO:0000259" key="20">
    <source>
        <dbReference type="Pfam" id="PF24621"/>
    </source>
</evidence>
<dbReference type="Pfam" id="PF01761">
    <property type="entry name" value="DHQ_synthase"/>
    <property type="match status" value="1"/>
</dbReference>
<evidence type="ECO:0000256" key="11">
    <source>
        <dbReference type="ARBA" id="ARBA00022723"/>
    </source>
</evidence>
<dbReference type="PIRSF" id="PIRSF001455">
    <property type="entry name" value="DHQ_synth"/>
    <property type="match status" value="1"/>
</dbReference>
<evidence type="ECO:0000256" key="14">
    <source>
        <dbReference type="ARBA" id="ARBA00023027"/>
    </source>
</evidence>
<dbReference type="GO" id="GO:0008652">
    <property type="term" value="P:amino acid biosynthetic process"/>
    <property type="evidence" value="ECO:0007669"/>
    <property type="project" value="UniProtKB-KW"/>
</dbReference>
<feature type="binding site" evidence="18">
    <location>
        <position position="265"/>
    </location>
    <ligand>
        <name>Zn(2+)</name>
        <dbReference type="ChEBI" id="CHEBI:29105"/>
    </ligand>
</feature>
<feature type="domain" description="3-dehydroquinate synthase N-terminal" evidence="19">
    <location>
        <begin position="70"/>
        <end position="180"/>
    </location>
</feature>
<comment type="cofactor">
    <cofactor evidence="3">
        <name>Zn(2+)</name>
        <dbReference type="ChEBI" id="CHEBI:29105"/>
    </cofactor>
</comment>
<dbReference type="Gene3D" id="3.40.50.1970">
    <property type="match status" value="1"/>
</dbReference>
<evidence type="ECO:0000256" key="6">
    <source>
        <dbReference type="ARBA" id="ARBA00005412"/>
    </source>
</evidence>
<comment type="similarity">
    <text evidence="6 18">Belongs to the sugar phosphate cyclases superfamily. Dehydroquinate synthase family.</text>
</comment>
<dbReference type="SUPFAM" id="SSF56796">
    <property type="entry name" value="Dehydroquinate synthase-like"/>
    <property type="match status" value="1"/>
</dbReference>
<evidence type="ECO:0000256" key="3">
    <source>
        <dbReference type="ARBA" id="ARBA00001947"/>
    </source>
</evidence>
<evidence type="ECO:0000256" key="18">
    <source>
        <dbReference type="HAMAP-Rule" id="MF_00110"/>
    </source>
</evidence>
<gene>
    <name evidence="18" type="primary">aroB</name>
    <name evidence="21" type="ORF">E2636_09415</name>
</gene>
<keyword evidence="13 18" id="KW-0862">Zinc</keyword>